<reference evidence="2 3" key="1">
    <citation type="journal article" date="2008" name="Science">
        <title>The Physcomitrella genome reveals evolutionary insights into the conquest of land by plants.</title>
        <authorList>
            <person name="Rensing S."/>
            <person name="Lang D."/>
            <person name="Zimmer A."/>
            <person name="Terry A."/>
            <person name="Salamov A."/>
            <person name="Shapiro H."/>
            <person name="Nishiyama T."/>
            <person name="Perroud P.-F."/>
            <person name="Lindquist E."/>
            <person name="Kamisugi Y."/>
            <person name="Tanahashi T."/>
            <person name="Sakakibara K."/>
            <person name="Fujita T."/>
            <person name="Oishi K."/>
            <person name="Shin-I T."/>
            <person name="Kuroki Y."/>
            <person name="Toyoda A."/>
            <person name="Suzuki Y."/>
            <person name="Hashimoto A."/>
            <person name="Yamaguchi K."/>
            <person name="Sugano A."/>
            <person name="Kohara Y."/>
            <person name="Fujiyama A."/>
            <person name="Anterola A."/>
            <person name="Aoki S."/>
            <person name="Ashton N."/>
            <person name="Barbazuk W.B."/>
            <person name="Barker E."/>
            <person name="Bennetzen J."/>
            <person name="Bezanilla M."/>
            <person name="Blankenship R."/>
            <person name="Cho S.H."/>
            <person name="Dutcher S."/>
            <person name="Estelle M."/>
            <person name="Fawcett J.A."/>
            <person name="Gundlach H."/>
            <person name="Hanada K."/>
            <person name="Heyl A."/>
            <person name="Hicks K.A."/>
            <person name="Hugh J."/>
            <person name="Lohr M."/>
            <person name="Mayer K."/>
            <person name="Melkozernov A."/>
            <person name="Murata T."/>
            <person name="Nelson D."/>
            <person name="Pils B."/>
            <person name="Prigge M."/>
            <person name="Reiss B."/>
            <person name="Renner T."/>
            <person name="Rombauts S."/>
            <person name="Rushton P."/>
            <person name="Sanderfoot A."/>
            <person name="Schween G."/>
            <person name="Shiu S.-H."/>
            <person name="Stueber K."/>
            <person name="Theodoulou F.L."/>
            <person name="Tu H."/>
            <person name="Van de Peer Y."/>
            <person name="Verrier P.J."/>
            <person name="Waters E."/>
            <person name="Wood A."/>
            <person name="Yang L."/>
            <person name="Cove D."/>
            <person name="Cuming A."/>
            <person name="Hasebe M."/>
            <person name="Lucas S."/>
            <person name="Mishler D.B."/>
            <person name="Reski R."/>
            <person name="Grigoriev I."/>
            <person name="Quatrano R.S."/>
            <person name="Boore J.L."/>
        </authorList>
    </citation>
    <scope>NUCLEOTIDE SEQUENCE [LARGE SCALE GENOMIC DNA]</scope>
    <source>
        <strain evidence="2 3">cv. Gransden 2004</strain>
    </source>
</reference>
<keyword evidence="3" id="KW-1185">Reference proteome</keyword>
<dbReference type="PROSITE" id="PS51186">
    <property type="entry name" value="GNAT"/>
    <property type="match status" value="1"/>
</dbReference>
<proteinExistence type="predicted"/>
<dbReference type="EMBL" id="ABEU02000012">
    <property type="status" value="NOT_ANNOTATED_CDS"/>
    <property type="molecule type" value="Genomic_DNA"/>
</dbReference>
<dbReference type="Pfam" id="PF00583">
    <property type="entry name" value="Acetyltransf_1"/>
    <property type="match status" value="1"/>
</dbReference>
<dbReference type="Gramene" id="Pp3c12_9920V3.5">
    <property type="protein sequence ID" value="Pp3c12_9920V3.5"/>
    <property type="gene ID" value="Pp3c12_9920"/>
</dbReference>
<evidence type="ECO:0000313" key="2">
    <source>
        <dbReference type="EnsemblPlants" id="Pp3c12_9920V3.6"/>
    </source>
</evidence>
<dbReference type="Gramene" id="Pp3c12_9920V3.6">
    <property type="protein sequence ID" value="Pp3c12_9920V3.6"/>
    <property type="gene ID" value="Pp3c12_9920"/>
</dbReference>
<dbReference type="Gene3D" id="3.40.630.30">
    <property type="match status" value="1"/>
</dbReference>
<dbReference type="InterPro" id="IPR000182">
    <property type="entry name" value="GNAT_dom"/>
</dbReference>
<evidence type="ECO:0000259" key="1">
    <source>
        <dbReference type="PROSITE" id="PS51186"/>
    </source>
</evidence>
<gene>
    <name evidence="2" type="primary">LOC112289272</name>
</gene>
<dbReference type="CDD" id="cd04301">
    <property type="entry name" value="NAT_SF"/>
    <property type="match status" value="1"/>
</dbReference>
<dbReference type="PANTHER" id="PTHR47426">
    <property type="entry name" value="ACYL-COA N-ACYLTRANSFERASES (NAT) SUPERFAMILY PROTEIN"/>
    <property type="match status" value="1"/>
</dbReference>
<reference evidence="2" key="3">
    <citation type="submission" date="2020-12" db="UniProtKB">
        <authorList>
            <consortium name="EnsemblPlants"/>
        </authorList>
    </citation>
    <scope>IDENTIFICATION</scope>
</reference>
<dbReference type="Proteomes" id="UP000006727">
    <property type="component" value="Chromosome 12"/>
</dbReference>
<sequence length="299" mass="33546">MEVASNLRIFGSMTMALATMPSLSASNLLGAQSPTRMTIGPIFGRSNFFCGFCSYVTCLQIGFDRRGELVRRVGNERTKATIELLHNVLAYLKPVNSDNESQNLKNRCSATYNHFDIHEARLEYELKDAAWLRADAYSEQQPFTRYVDSFKKKFAEQEFAALKRRLSGQPGSYVSNTLPTDSIEVDWQDCEKDRQVLGTLDFSLHRPSPGESFGGHRLPYGYIANVCVEKSARKQGIASALLERAVQIGRDWGLNAIYVHTHATNEPAFKLYVKKGFEALQSGSSQKLVDGNILLRLIM</sequence>
<dbReference type="GO" id="GO:0016747">
    <property type="term" value="F:acyltransferase activity, transferring groups other than amino-acyl groups"/>
    <property type="evidence" value="ECO:0007669"/>
    <property type="project" value="InterPro"/>
</dbReference>
<protein>
    <recommendedName>
        <fullName evidence="1">N-acetyltransferase domain-containing protein</fullName>
    </recommendedName>
</protein>
<dbReference type="PANTHER" id="PTHR47426:SF3">
    <property type="entry name" value="GCN5-RELATED N-ACETYLTRANSFERASE 6, CHLOROPLASTIC"/>
    <property type="match status" value="1"/>
</dbReference>
<reference evidence="2 3" key="2">
    <citation type="journal article" date="2018" name="Plant J.">
        <title>The Physcomitrella patens chromosome-scale assembly reveals moss genome structure and evolution.</title>
        <authorList>
            <person name="Lang D."/>
            <person name="Ullrich K.K."/>
            <person name="Murat F."/>
            <person name="Fuchs J."/>
            <person name="Jenkins J."/>
            <person name="Haas F.B."/>
            <person name="Piednoel M."/>
            <person name="Gundlach H."/>
            <person name="Van Bel M."/>
            <person name="Meyberg R."/>
            <person name="Vives C."/>
            <person name="Morata J."/>
            <person name="Symeonidi A."/>
            <person name="Hiss M."/>
            <person name="Muchero W."/>
            <person name="Kamisugi Y."/>
            <person name="Saleh O."/>
            <person name="Blanc G."/>
            <person name="Decker E.L."/>
            <person name="van Gessel N."/>
            <person name="Grimwood J."/>
            <person name="Hayes R.D."/>
            <person name="Graham S.W."/>
            <person name="Gunter L.E."/>
            <person name="McDaniel S.F."/>
            <person name="Hoernstein S.N.W."/>
            <person name="Larsson A."/>
            <person name="Li F.W."/>
            <person name="Perroud P.F."/>
            <person name="Phillips J."/>
            <person name="Ranjan P."/>
            <person name="Rokshar D.S."/>
            <person name="Rothfels C.J."/>
            <person name="Schneider L."/>
            <person name="Shu S."/>
            <person name="Stevenson D.W."/>
            <person name="Thummler F."/>
            <person name="Tillich M."/>
            <person name="Villarreal Aguilar J.C."/>
            <person name="Widiez T."/>
            <person name="Wong G.K."/>
            <person name="Wymore A."/>
            <person name="Zhang Y."/>
            <person name="Zimmer A.D."/>
            <person name="Quatrano R.S."/>
            <person name="Mayer K.F.X."/>
            <person name="Goodstein D."/>
            <person name="Casacuberta J.M."/>
            <person name="Vandepoele K."/>
            <person name="Reski R."/>
            <person name="Cuming A.C."/>
            <person name="Tuskan G.A."/>
            <person name="Maumus F."/>
            <person name="Salse J."/>
            <person name="Schmutz J."/>
            <person name="Rensing S.A."/>
        </authorList>
    </citation>
    <scope>NUCLEOTIDE SEQUENCE [LARGE SCALE GENOMIC DNA]</scope>
    <source>
        <strain evidence="2 3">cv. Gransden 2004</strain>
    </source>
</reference>
<feature type="domain" description="N-acetyltransferase" evidence="1">
    <location>
        <begin position="145"/>
        <end position="299"/>
    </location>
</feature>
<dbReference type="AlphaFoldDB" id="A0A7I4AG88"/>
<dbReference type="RefSeq" id="XP_024390130.1">
    <property type="nucleotide sequence ID" value="XM_024534362.2"/>
</dbReference>
<dbReference type="EnsemblPlants" id="Pp3c12_9920V3.6">
    <property type="protein sequence ID" value="Pp3c12_9920V3.6"/>
    <property type="gene ID" value="Pp3c12_9920"/>
</dbReference>
<evidence type="ECO:0000313" key="3">
    <source>
        <dbReference type="Proteomes" id="UP000006727"/>
    </source>
</evidence>
<organism evidence="2 3">
    <name type="scientific">Physcomitrium patens</name>
    <name type="common">Spreading-leaved earth moss</name>
    <name type="synonym">Physcomitrella patens</name>
    <dbReference type="NCBI Taxonomy" id="3218"/>
    <lineage>
        <taxon>Eukaryota</taxon>
        <taxon>Viridiplantae</taxon>
        <taxon>Streptophyta</taxon>
        <taxon>Embryophyta</taxon>
        <taxon>Bryophyta</taxon>
        <taxon>Bryophytina</taxon>
        <taxon>Bryopsida</taxon>
        <taxon>Funariidae</taxon>
        <taxon>Funariales</taxon>
        <taxon>Funariaceae</taxon>
        <taxon>Physcomitrium</taxon>
    </lineage>
</organism>
<dbReference type="SUPFAM" id="SSF55729">
    <property type="entry name" value="Acyl-CoA N-acyltransferases (Nat)"/>
    <property type="match status" value="1"/>
</dbReference>
<dbReference type="InterPro" id="IPR016181">
    <property type="entry name" value="Acyl_CoA_acyltransferase"/>
</dbReference>
<dbReference type="GeneID" id="112289272"/>
<name>A0A7I4AG88_PHYPA</name>
<accession>A0A7I4AG88</accession>
<dbReference type="EnsemblPlants" id="Pp3c12_9920V3.5">
    <property type="protein sequence ID" value="Pp3c12_9920V3.5"/>
    <property type="gene ID" value="Pp3c12_9920"/>
</dbReference>